<dbReference type="PANTHER" id="PTHR43741">
    <property type="entry name" value="FMN-DEPENDENT NADH-AZOREDUCTASE 1"/>
    <property type="match status" value="1"/>
</dbReference>
<evidence type="ECO:0000313" key="8">
    <source>
        <dbReference type="EMBL" id="MBC8579038.1"/>
    </source>
</evidence>
<dbReference type="PANTHER" id="PTHR43741:SF7">
    <property type="entry name" value="FMN-DEPENDENT NADH:QUINONE OXIDOREDUCTASE"/>
    <property type="match status" value="1"/>
</dbReference>
<organism evidence="8 9">
    <name type="scientific">Zhenhengia yiwuensis</name>
    <dbReference type="NCBI Taxonomy" id="2763666"/>
    <lineage>
        <taxon>Bacteria</taxon>
        <taxon>Bacillati</taxon>
        <taxon>Bacillota</taxon>
        <taxon>Clostridia</taxon>
        <taxon>Lachnospirales</taxon>
        <taxon>Lachnospiraceae</taxon>
        <taxon>Zhenhengia</taxon>
    </lineage>
</organism>
<evidence type="ECO:0000256" key="2">
    <source>
        <dbReference type="ARBA" id="ARBA00022643"/>
    </source>
</evidence>
<comment type="caution">
    <text evidence="6">Lacks conserved residue(s) required for the propagation of feature annotation.</text>
</comment>
<dbReference type="HAMAP" id="MF_01216">
    <property type="entry name" value="Azoreductase_type1"/>
    <property type="match status" value="1"/>
</dbReference>
<evidence type="ECO:0000256" key="6">
    <source>
        <dbReference type="HAMAP-Rule" id="MF_01216"/>
    </source>
</evidence>
<dbReference type="InterPro" id="IPR023048">
    <property type="entry name" value="NADH:quinone_OxRdtase_FMN_depd"/>
</dbReference>
<comment type="catalytic activity">
    <reaction evidence="5">
        <text>N,N-dimethyl-1,4-phenylenediamine + anthranilate + 2 NAD(+) = 2-(4-dimethylaminophenyl)diazenylbenzoate + 2 NADH + 2 H(+)</text>
        <dbReference type="Rhea" id="RHEA:55872"/>
        <dbReference type="ChEBI" id="CHEBI:15378"/>
        <dbReference type="ChEBI" id="CHEBI:15783"/>
        <dbReference type="ChEBI" id="CHEBI:16567"/>
        <dbReference type="ChEBI" id="CHEBI:57540"/>
        <dbReference type="ChEBI" id="CHEBI:57945"/>
        <dbReference type="ChEBI" id="CHEBI:71579"/>
        <dbReference type="EC" id="1.7.1.17"/>
    </reaction>
    <physiologicalReaction direction="right-to-left" evidence="5">
        <dbReference type="Rhea" id="RHEA:55874"/>
    </physiologicalReaction>
</comment>
<sequence length="198" mass="22728">MSKILYIKANIKKEGESKTFRISDHFVEVYKKSHPQDEVITLDLYKEAIGFLRPEDLEALYGPKDGVNRNHRVLKYAYQFAEADKYIIAAPMWNLSFPAILKAYLDYISVTGITFKYTHEGAVGLLEHQKAVYIVTRGGAYTDSPYEMGVRYLRTLLGFFGVQAFETIELDNMNRSGTDIEKRMEEALKRAAKMAETF</sequence>
<comment type="similarity">
    <text evidence="6">Belongs to the azoreductase type 1 family.</text>
</comment>
<gene>
    <name evidence="6" type="primary">azoR</name>
    <name evidence="8" type="ORF">H8718_05750</name>
</gene>
<comment type="subunit">
    <text evidence="6">Homodimer.</text>
</comment>
<dbReference type="Gene3D" id="3.40.50.360">
    <property type="match status" value="1"/>
</dbReference>
<evidence type="ECO:0000256" key="3">
    <source>
        <dbReference type="ARBA" id="ARBA00023002"/>
    </source>
</evidence>
<feature type="binding site" evidence="6">
    <location>
        <begin position="92"/>
        <end position="95"/>
    </location>
    <ligand>
        <name>FMN</name>
        <dbReference type="ChEBI" id="CHEBI:58210"/>
    </ligand>
</feature>
<dbReference type="RefSeq" id="WP_249332191.1">
    <property type="nucleotide sequence ID" value="NZ_JACRSY010000007.1"/>
</dbReference>
<dbReference type="EC" id="1.7.1.17" evidence="6"/>
<dbReference type="InterPro" id="IPR050104">
    <property type="entry name" value="FMN-dep_NADH:Q_OxRdtase_AzoR1"/>
</dbReference>
<reference evidence="8" key="1">
    <citation type="submission" date="2020-08" db="EMBL/GenBank/DDBJ databases">
        <title>Genome public.</title>
        <authorList>
            <person name="Liu C."/>
            <person name="Sun Q."/>
        </authorList>
    </citation>
    <scope>NUCLEOTIDE SEQUENCE</scope>
    <source>
        <strain evidence="8">NSJ-12</strain>
    </source>
</reference>
<comment type="caution">
    <text evidence="8">The sequence shown here is derived from an EMBL/GenBank/DDBJ whole genome shotgun (WGS) entry which is preliminary data.</text>
</comment>
<protein>
    <recommendedName>
        <fullName evidence="6">FMN dependent NADH:quinone oxidoreductase</fullName>
        <ecNumber evidence="6">1.6.5.-</ecNumber>
    </recommendedName>
    <alternativeName>
        <fullName evidence="6">Azo-dye reductase</fullName>
    </alternativeName>
    <alternativeName>
        <fullName evidence="6">FMN-dependent NADH-azo compound oxidoreductase</fullName>
    </alternativeName>
    <alternativeName>
        <fullName evidence="6">FMN-dependent NADH-azoreductase</fullName>
        <ecNumber evidence="6">1.7.1.17</ecNumber>
    </alternativeName>
</protein>
<dbReference type="EMBL" id="JACRSY010000007">
    <property type="protein sequence ID" value="MBC8579038.1"/>
    <property type="molecule type" value="Genomic_DNA"/>
</dbReference>
<keyword evidence="4 6" id="KW-0520">NAD</keyword>
<comment type="catalytic activity">
    <reaction evidence="6">
        <text>2 a quinone + NADH + H(+) = 2 a 1,4-benzosemiquinone + NAD(+)</text>
        <dbReference type="Rhea" id="RHEA:65952"/>
        <dbReference type="ChEBI" id="CHEBI:15378"/>
        <dbReference type="ChEBI" id="CHEBI:57540"/>
        <dbReference type="ChEBI" id="CHEBI:57945"/>
        <dbReference type="ChEBI" id="CHEBI:132124"/>
        <dbReference type="ChEBI" id="CHEBI:134225"/>
    </reaction>
</comment>
<dbReference type="AlphaFoldDB" id="A0A926IDT6"/>
<feature type="binding site" evidence="6">
    <location>
        <begin position="136"/>
        <end position="139"/>
    </location>
    <ligand>
        <name>FMN</name>
        <dbReference type="ChEBI" id="CHEBI:58210"/>
    </ligand>
</feature>
<keyword evidence="2 6" id="KW-0288">FMN</keyword>
<comment type="cofactor">
    <cofactor evidence="6">
        <name>FMN</name>
        <dbReference type="ChEBI" id="CHEBI:58210"/>
    </cofactor>
    <text evidence="6">Binds 1 FMN per subunit.</text>
</comment>
<evidence type="ECO:0000256" key="4">
    <source>
        <dbReference type="ARBA" id="ARBA00023027"/>
    </source>
</evidence>
<comment type="function">
    <text evidence="6">Also exhibits azoreductase activity. Catalyzes the reductive cleavage of the azo bond in aromatic azo compounds to the corresponding amines.</text>
</comment>
<dbReference type="InterPro" id="IPR003680">
    <property type="entry name" value="Flavodoxin_fold"/>
</dbReference>
<dbReference type="GO" id="GO:0010181">
    <property type="term" value="F:FMN binding"/>
    <property type="evidence" value="ECO:0007669"/>
    <property type="project" value="UniProtKB-UniRule"/>
</dbReference>
<dbReference type="InterPro" id="IPR029039">
    <property type="entry name" value="Flavoprotein-like_sf"/>
</dbReference>
<accession>A0A926IDT6</accession>
<keyword evidence="9" id="KW-1185">Reference proteome</keyword>
<feature type="domain" description="Flavodoxin-like fold" evidence="7">
    <location>
        <begin position="2"/>
        <end position="193"/>
    </location>
</feature>
<dbReference type="EC" id="1.6.5.-" evidence="6"/>
<evidence type="ECO:0000256" key="5">
    <source>
        <dbReference type="ARBA" id="ARBA00048542"/>
    </source>
</evidence>
<dbReference type="GO" id="GO:0016655">
    <property type="term" value="F:oxidoreductase activity, acting on NAD(P)H, quinone or similar compound as acceptor"/>
    <property type="evidence" value="ECO:0007669"/>
    <property type="project" value="InterPro"/>
</dbReference>
<dbReference type="GO" id="GO:0009055">
    <property type="term" value="F:electron transfer activity"/>
    <property type="evidence" value="ECO:0007669"/>
    <property type="project" value="UniProtKB-UniRule"/>
</dbReference>
<evidence type="ECO:0000256" key="1">
    <source>
        <dbReference type="ARBA" id="ARBA00022630"/>
    </source>
</evidence>
<dbReference type="SUPFAM" id="SSF52218">
    <property type="entry name" value="Flavoproteins"/>
    <property type="match status" value="1"/>
</dbReference>
<name>A0A926IDT6_9FIRM</name>
<evidence type="ECO:0000259" key="7">
    <source>
        <dbReference type="Pfam" id="PF02525"/>
    </source>
</evidence>
<proteinExistence type="inferred from homology"/>
<evidence type="ECO:0000313" key="9">
    <source>
        <dbReference type="Proteomes" id="UP000655830"/>
    </source>
</evidence>
<comment type="function">
    <text evidence="6">Quinone reductase that provides resistance to thiol-specific stress caused by electrophilic quinones.</text>
</comment>
<keyword evidence="3 6" id="KW-0560">Oxidoreductase</keyword>
<dbReference type="Proteomes" id="UP000655830">
    <property type="component" value="Unassembled WGS sequence"/>
</dbReference>
<dbReference type="Pfam" id="PF02525">
    <property type="entry name" value="Flavodoxin_2"/>
    <property type="match status" value="1"/>
</dbReference>
<keyword evidence="1 6" id="KW-0285">Flavoprotein</keyword>
<dbReference type="GO" id="GO:0016652">
    <property type="term" value="F:oxidoreductase activity, acting on NAD(P)H as acceptor"/>
    <property type="evidence" value="ECO:0007669"/>
    <property type="project" value="UniProtKB-UniRule"/>
</dbReference>